<dbReference type="AlphaFoldDB" id="A0ABD3Y0D7"/>
<comment type="caution">
    <text evidence="1">The sequence shown here is derived from an EMBL/GenBank/DDBJ whole genome shotgun (WGS) entry which is preliminary data.</text>
</comment>
<gene>
    <name evidence="1" type="ORF">ACJMK2_004161</name>
</gene>
<evidence type="ECO:0000313" key="1">
    <source>
        <dbReference type="EMBL" id="KAL3891919.1"/>
    </source>
</evidence>
<feature type="non-terminal residue" evidence="1">
    <location>
        <position position="90"/>
    </location>
</feature>
<organism evidence="1 2">
    <name type="scientific">Sinanodonta woodiana</name>
    <name type="common">Chinese pond mussel</name>
    <name type="synonym">Anodonta woodiana</name>
    <dbReference type="NCBI Taxonomy" id="1069815"/>
    <lineage>
        <taxon>Eukaryota</taxon>
        <taxon>Metazoa</taxon>
        <taxon>Spiralia</taxon>
        <taxon>Lophotrochozoa</taxon>
        <taxon>Mollusca</taxon>
        <taxon>Bivalvia</taxon>
        <taxon>Autobranchia</taxon>
        <taxon>Heteroconchia</taxon>
        <taxon>Palaeoheterodonta</taxon>
        <taxon>Unionida</taxon>
        <taxon>Unionoidea</taxon>
        <taxon>Unionidae</taxon>
        <taxon>Unioninae</taxon>
        <taxon>Sinanodonta</taxon>
    </lineage>
</organism>
<name>A0ABD3Y0D7_SINWO</name>
<dbReference type="Proteomes" id="UP001634394">
    <property type="component" value="Unassembled WGS sequence"/>
</dbReference>
<keyword evidence="2" id="KW-1185">Reference proteome</keyword>
<reference evidence="1 2" key="1">
    <citation type="submission" date="2024-11" db="EMBL/GenBank/DDBJ databases">
        <title>Chromosome-level genome assembly of the freshwater bivalve Anodonta woodiana.</title>
        <authorList>
            <person name="Chen X."/>
        </authorList>
    </citation>
    <scope>NUCLEOTIDE SEQUENCE [LARGE SCALE GENOMIC DNA]</scope>
    <source>
        <strain evidence="1">MN2024</strain>
        <tissue evidence="1">Gills</tissue>
    </source>
</reference>
<accession>A0ABD3Y0D7</accession>
<evidence type="ECO:0000313" key="2">
    <source>
        <dbReference type="Proteomes" id="UP001634394"/>
    </source>
</evidence>
<sequence>MNKTLTANIFQRQLIENRYADAARNNDKIMHAINHVDEQTVFSLLNNIDNTNNSLQEQIQNVDTITGKVKDSTLTLVELAIHRAGQVKKR</sequence>
<protein>
    <submittedName>
        <fullName evidence="1">Uncharacterized protein</fullName>
    </submittedName>
</protein>
<proteinExistence type="predicted"/>
<dbReference type="EMBL" id="JBJQND010000001">
    <property type="protein sequence ID" value="KAL3891919.1"/>
    <property type="molecule type" value="Genomic_DNA"/>
</dbReference>